<dbReference type="EMBL" id="CM037011">
    <property type="protein sequence ID" value="KAH7691502.1"/>
    <property type="molecule type" value="Genomic_DNA"/>
</dbReference>
<evidence type="ECO:0000313" key="1">
    <source>
        <dbReference type="EMBL" id="KAH7691502.1"/>
    </source>
</evidence>
<reference evidence="2" key="1">
    <citation type="journal article" date="2022" name="Nat. Commun.">
        <title>Chromosome evolution and the genetic basis of agronomically important traits in greater yam.</title>
        <authorList>
            <person name="Bredeson J.V."/>
            <person name="Lyons J.B."/>
            <person name="Oniyinde I.O."/>
            <person name="Okereke N.R."/>
            <person name="Kolade O."/>
            <person name="Nnabue I."/>
            <person name="Nwadili C.O."/>
            <person name="Hribova E."/>
            <person name="Parker M."/>
            <person name="Nwogha J."/>
            <person name="Shu S."/>
            <person name="Carlson J."/>
            <person name="Kariba R."/>
            <person name="Muthemba S."/>
            <person name="Knop K."/>
            <person name="Barton G.J."/>
            <person name="Sherwood A.V."/>
            <person name="Lopez-Montes A."/>
            <person name="Asiedu R."/>
            <person name="Jamnadass R."/>
            <person name="Muchugi A."/>
            <person name="Goodstein D."/>
            <person name="Egesi C.N."/>
            <person name="Featherston J."/>
            <person name="Asfaw A."/>
            <person name="Simpson G.G."/>
            <person name="Dolezel J."/>
            <person name="Hendre P.S."/>
            <person name="Van Deynze A."/>
            <person name="Kumar P.L."/>
            <person name="Obidiegwu J.E."/>
            <person name="Bhattacharjee R."/>
            <person name="Rokhsar D.S."/>
        </authorList>
    </citation>
    <scope>NUCLEOTIDE SEQUENCE [LARGE SCALE GENOMIC DNA]</scope>
    <source>
        <strain evidence="2">cv. TDa95/00328</strain>
    </source>
</reference>
<organism evidence="1 2">
    <name type="scientific">Dioscorea alata</name>
    <name type="common">Purple yam</name>
    <dbReference type="NCBI Taxonomy" id="55571"/>
    <lineage>
        <taxon>Eukaryota</taxon>
        <taxon>Viridiplantae</taxon>
        <taxon>Streptophyta</taxon>
        <taxon>Embryophyta</taxon>
        <taxon>Tracheophyta</taxon>
        <taxon>Spermatophyta</taxon>
        <taxon>Magnoliopsida</taxon>
        <taxon>Liliopsida</taxon>
        <taxon>Dioscoreales</taxon>
        <taxon>Dioscoreaceae</taxon>
        <taxon>Dioscorea</taxon>
    </lineage>
</organism>
<gene>
    <name evidence="1" type="ORF">IHE45_01G002800</name>
</gene>
<keyword evidence="1" id="KW-0456">Lyase</keyword>
<dbReference type="EC" id="4.3.1.24" evidence="1"/>
<protein>
    <submittedName>
        <fullName evidence="1">Phenylalanine ammonia-lyase protein</fullName>
        <ecNumber evidence="1">4.3.1.24</ecNumber>
    </submittedName>
</protein>
<accession>A0ACB7WSD3</accession>
<sequence length="714" mass="77931">MESICQKVIKNDPLNWNAAAESMTGSHLDEVKRMVEEFRKPVVSLEGANLKISQVAAVAAAATAINDDDEDEKVVKVELSEDARPRVKASSDWVMNSMSNGTDSYGVTTGFGATSHRRTKQGSALQKELIRFLNAGIFGNGQESGNTLPAPATRAAMLVRINTLLQGYSGIRFEILEAITSLLNSNVTPCLPLRGTITASGDLVPLSYIAGLLTGRPNSKAIGPDGKKIDATKAFKLAGISSDFFELQPKEGLALVNGTAVGSGLASIVLFEANILAVLSEVMSAVFCEVMQGKPEYTDHLTHKLKHHPGQIEAAAIMEHILDGSSYMKMAKKIHELDPLQKPKQDRYALRTSPQWLGPQIEVIRAATKSIEREINSVNDNPLIDVSRDKALHGGNFQGTPIGVSMDNTRLALAAIGKLMFAQFSELVNDFYNNGLPSNLSGGRNPSLDYGLKGGEIAMASYCSELQALANPVTNHVQSAEQHNQDVNSLGLISARKTAEAIEILKLMSSTFLVGLCQAIDLRHLEENLKSTVKNTVSQVAKRVLTVGSNGEVHPARFCEKDLINVIDREYVFSYIDDPCSYTYPLMQKLRQVLVEHALNNNGEKEKDASTSVFQKIAAFEEELKKLLPKEVESARIAYDNGNSAIANRIVECRSYPLYRFVREELGTELLTGEKTRSPGEEFDKIFIAISQGKVIDPLLECLRDWNGAPLPLC</sequence>
<evidence type="ECO:0000313" key="2">
    <source>
        <dbReference type="Proteomes" id="UP000827976"/>
    </source>
</evidence>
<comment type="caution">
    <text evidence="1">The sequence shown here is derived from an EMBL/GenBank/DDBJ whole genome shotgun (WGS) entry which is preliminary data.</text>
</comment>
<proteinExistence type="predicted"/>
<keyword evidence="2" id="KW-1185">Reference proteome</keyword>
<dbReference type="Proteomes" id="UP000827976">
    <property type="component" value="Chromosome 1"/>
</dbReference>
<name>A0ACB7WSD3_DIOAL</name>